<accession>A0A1Y1UAZ9</accession>
<sequence length="203" mass="22090">MTNQFQGLRLTIRAVLVSSLLVLGHFLLISAPNLAADEDTQSALRASSAILFHTLLWTIFVLFEEADSGSMGQAKVNEGSGALFISTAAEWILNSIIFGAWIAYAGPTSALIKSVVIGNTAGLWMIPVSYMLAIAAVTTLQVHLVFSILLYAIRSGPGELLRWSFWRERAGHWEPSIRLAEDEVDDLVSCEKGLLGSVQDLKK</sequence>
<keyword evidence="3" id="KW-1185">Reference proteome</keyword>
<dbReference type="GeneID" id="33560394"/>
<keyword evidence="1" id="KW-0812">Transmembrane</keyword>
<feature type="transmembrane region" description="Helical" evidence="1">
    <location>
        <begin position="43"/>
        <end position="63"/>
    </location>
</feature>
<dbReference type="AlphaFoldDB" id="A0A1Y1UAZ9"/>
<proteinExistence type="predicted"/>
<feature type="transmembrane region" description="Helical" evidence="1">
    <location>
        <begin position="12"/>
        <end position="31"/>
    </location>
</feature>
<reference evidence="2 3" key="1">
    <citation type="submission" date="2017-03" db="EMBL/GenBank/DDBJ databases">
        <title>Widespread Adenine N6-methylation of Active Genes in Fungi.</title>
        <authorList>
            <consortium name="DOE Joint Genome Institute"/>
            <person name="Mondo S.J."/>
            <person name="Dannebaum R.O."/>
            <person name="Kuo R.C."/>
            <person name="Louie K.B."/>
            <person name="Bewick A.J."/>
            <person name="Labutti K."/>
            <person name="Haridas S."/>
            <person name="Kuo A."/>
            <person name="Salamov A."/>
            <person name="Ahrendt S.R."/>
            <person name="Lau R."/>
            <person name="Bowen B.P."/>
            <person name="Lipzen A."/>
            <person name="Sullivan W."/>
            <person name="Andreopoulos W.B."/>
            <person name="Clum A."/>
            <person name="Lindquist E."/>
            <person name="Daum C."/>
            <person name="Northen T.R."/>
            <person name="Ramamoorthy G."/>
            <person name="Schmitz R.J."/>
            <person name="Gryganskyi A."/>
            <person name="Culley D."/>
            <person name="Magnuson J."/>
            <person name="James T.Y."/>
            <person name="O'Malley M.A."/>
            <person name="Stajich J.E."/>
            <person name="Spatafora J.W."/>
            <person name="Visel A."/>
            <person name="Grigoriev I.V."/>
        </authorList>
    </citation>
    <scope>NUCLEOTIDE SEQUENCE [LARGE SCALE GENOMIC DNA]</scope>
    <source>
        <strain evidence="2 3">NRRL Y-17943</strain>
    </source>
</reference>
<dbReference type="InParanoid" id="A0A1Y1UAZ9"/>
<organism evidence="2 3">
    <name type="scientific">Kockovaella imperatae</name>
    <dbReference type="NCBI Taxonomy" id="4999"/>
    <lineage>
        <taxon>Eukaryota</taxon>
        <taxon>Fungi</taxon>
        <taxon>Dikarya</taxon>
        <taxon>Basidiomycota</taxon>
        <taxon>Agaricomycotina</taxon>
        <taxon>Tremellomycetes</taxon>
        <taxon>Tremellales</taxon>
        <taxon>Cuniculitremaceae</taxon>
        <taxon>Kockovaella</taxon>
    </lineage>
</organism>
<protein>
    <submittedName>
        <fullName evidence="2">Uncharacterized protein</fullName>
    </submittedName>
</protein>
<comment type="caution">
    <text evidence="2">The sequence shown here is derived from an EMBL/GenBank/DDBJ whole genome shotgun (WGS) entry which is preliminary data.</text>
</comment>
<feature type="transmembrane region" description="Helical" evidence="1">
    <location>
        <begin position="83"/>
        <end position="104"/>
    </location>
</feature>
<name>A0A1Y1UAZ9_9TREE</name>
<feature type="transmembrane region" description="Helical" evidence="1">
    <location>
        <begin position="124"/>
        <end position="153"/>
    </location>
</feature>
<gene>
    <name evidence="2" type="ORF">BD324DRAFT_652959</name>
</gene>
<keyword evidence="1" id="KW-0472">Membrane</keyword>
<dbReference type="RefSeq" id="XP_021868939.1">
    <property type="nucleotide sequence ID" value="XM_022018585.1"/>
</dbReference>
<evidence type="ECO:0000256" key="1">
    <source>
        <dbReference type="SAM" id="Phobius"/>
    </source>
</evidence>
<dbReference type="EMBL" id="NBSH01000013">
    <property type="protein sequence ID" value="ORX34697.1"/>
    <property type="molecule type" value="Genomic_DNA"/>
</dbReference>
<evidence type="ECO:0000313" key="3">
    <source>
        <dbReference type="Proteomes" id="UP000193218"/>
    </source>
</evidence>
<evidence type="ECO:0000313" key="2">
    <source>
        <dbReference type="EMBL" id="ORX34697.1"/>
    </source>
</evidence>
<dbReference type="Proteomes" id="UP000193218">
    <property type="component" value="Unassembled WGS sequence"/>
</dbReference>
<keyword evidence="1" id="KW-1133">Transmembrane helix</keyword>